<dbReference type="RefSeq" id="WP_071468049.1">
    <property type="nucleotide sequence ID" value="NZ_MEHT01000001.1"/>
</dbReference>
<gene>
    <name evidence="3" type="ORF">LY56_01375</name>
</gene>
<accession>A0A2W7QAY8</accession>
<dbReference type="GO" id="GO:0006351">
    <property type="term" value="P:DNA-templated transcription"/>
    <property type="evidence" value="ECO:0007669"/>
    <property type="project" value="InterPro"/>
</dbReference>
<name>A0A2W7QAY8_9RHOB</name>
<dbReference type="Pfam" id="PF07848">
    <property type="entry name" value="PaaX"/>
    <property type="match status" value="1"/>
</dbReference>
<dbReference type="PANTHER" id="PTHR30319:SF1">
    <property type="entry name" value="TRANSCRIPTIONAL REPRESSOR PAAX"/>
    <property type="match status" value="1"/>
</dbReference>
<dbReference type="Gene3D" id="1.20.58.1460">
    <property type="match status" value="1"/>
</dbReference>
<comment type="caution">
    <text evidence="3">The sequence shown here is derived from an EMBL/GenBank/DDBJ whole genome shotgun (WGS) entry which is preliminary data.</text>
</comment>
<dbReference type="Proteomes" id="UP000249364">
    <property type="component" value="Unassembled WGS sequence"/>
</dbReference>
<evidence type="ECO:0000313" key="3">
    <source>
        <dbReference type="EMBL" id="PZX45814.1"/>
    </source>
</evidence>
<dbReference type="STRING" id="121821.GCA_001870675_00164"/>
<proteinExistence type="predicted"/>
<dbReference type="AlphaFoldDB" id="A0A2W7QAY8"/>
<dbReference type="Gene3D" id="1.10.10.10">
    <property type="entry name" value="Winged helix-like DNA-binding domain superfamily/Winged helix DNA-binding domain"/>
    <property type="match status" value="1"/>
</dbReference>
<dbReference type="InterPro" id="IPR011965">
    <property type="entry name" value="PaaX_trns_reg"/>
</dbReference>
<dbReference type="InterPro" id="IPR012906">
    <property type="entry name" value="PaaX-like_N"/>
</dbReference>
<dbReference type="PANTHER" id="PTHR30319">
    <property type="entry name" value="PHENYLACETIC ACID REGULATOR-RELATED TRANSCRIPTIONAL REPRESSOR"/>
    <property type="match status" value="1"/>
</dbReference>
<keyword evidence="4" id="KW-1185">Reference proteome</keyword>
<dbReference type="Pfam" id="PF08223">
    <property type="entry name" value="PaaX_C"/>
    <property type="match status" value="1"/>
</dbReference>
<feature type="domain" description="Transcriptional repressor PaaX-like C-terminal" evidence="2">
    <location>
        <begin position="169"/>
        <end position="254"/>
    </location>
</feature>
<dbReference type="OrthoDB" id="2270427at2"/>
<dbReference type="InterPro" id="IPR013225">
    <property type="entry name" value="PaaX_C"/>
</dbReference>
<organism evidence="3 4">
    <name type="scientific">Roseinatronobacter thiooxidans</name>
    <dbReference type="NCBI Taxonomy" id="121821"/>
    <lineage>
        <taxon>Bacteria</taxon>
        <taxon>Pseudomonadati</taxon>
        <taxon>Pseudomonadota</taxon>
        <taxon>Alphaproteobacteria</taxon>
        <taxon>Rhodobacterales</taxon>
        <taxon>Paracoccaceae</taxon>
        <taxon>Roseinatronobacter</taxon>
    </lineage>
</organism>
<dbReference type="EMBL" id="QKZQ01000005">
    <property type="protein sequence ID" value="PZX45814.1"/>
    <property type="molecule type" value="Genomic_DNA"/>
</dbReference>
<evidence type="ECO:0000313" key="4">
    <source>
        <dbReference type="Proteomes" id="UP000249364"/>
    </source>
</evidence>
<dbReference type="PIRSF" id="PIRSF020623">
    <property type="entry name" value="PaaX"/>
    <property type="match status" value="1"/>
</dbReference>
<sequence length="284" mass="30376">MGAATLSDLMLAQPMRAGSFIVTVFGDVIAPRGGEVWIGNLIEFCAPFGISETLIRTAVSRLVSAEQLAGHRKGRRSFYRLTNAARLEYRQAADIIYGQSENLPWRVLFFAKGAASAQIEGAGLHGYVALNDTCAFGPARGPVPDGALALTAPLVGAQHQIRDLGAALWGLDALAQEYQGFLALAAQIEQMGQLPPPDALQARVLLVHAFRQIILRDPRLPHAALPPDWAGQRARTRFAQLYLGLSDAADSHVAASFQGSDGLLAALNPDGIARYDLLRNSLSA</sequence>
<evidence type="ECO:0000259" key="1">
    <source>
        <dbReference type="Pfam" id="PF07848"/>
    </source>
</evidence>
<dbReference type="InterPro" id="IPR036388">
    <property type="entry name" value="WH-like_DNA-bd_sf"/>
</dbReference>
<evidence type="ECO:0000259" key="2">
    <source>
        <dbReference type="Pfam" id="PF08223"/>
    </source>
</evidence>
<protein>
    <submittedName>
        <fullName evidence="3">PaaX family transcriptional regulator</fullName>
    </submittedName>
</protein>
<reference evidence="3 4" key="1">
    <citation type="submission" date="2018-06" db="EMBL/GenBank/DDBJ databases">
        <title>Genomic Encyclopedia of Archaeal and Bacterial Type Strains, Phase II (KMG-II): from individual species to whole genera.</title>
        <authorList>
            <person name="Goeker M."/>
        </authorList>
    </citation>
    <scope>NUCLEOTIDE SEQUENCE [LARGE SCALE GENOMIC DNA]</scope>
    <source>
        <strain evidence="3 4">DSM 13087</strain>
    </source>
</reference>
<feature type="domain" description="Transcriptional repressor PaaX-like N-terminal" evidence="1">
    <location>
        <begin position="16"/>
        <end position="84"/>
    </location>
</feature>